<sequence>MAPNLSLLLLMGIIVGVFADDEPPQRVDISVAITEMQEANYYTFVTLIQMLQDSIPENATFLMPSDRILARVQVNENAISEFVRSHMIPSPLVYEQLKRFPSGSLIPTYYPSHMLRISTHNRRILLNNVQIVRPNVCTAGSSIRCHGINGVLVHTSESDRPATPNPPSTAPSPPSQTATPNISPVPPMTPPSAEEDGAPSPTMEPQSVASNLMVGREHFVSFISCAAVFLSVVF</sequence>
<evidence type="ECO:0000256" key="3">
    <source>
        <dbReference type="SAM" id="SignalP"/>
    </source>
</evidence>
<feature type="signal peptide" evidence="3">
    <location>
        <begin position="1"/>
        <end position="19"/>
    </location>
</feature>
<dbReference type="OrthoDB" id="1934418at2759"/>
<dbReference type="PANTHER" id="PTHR36069">
    <property type="entry name" value="EXPRESSED PROTEIN-RELATED"/>
    <property type="match status" value="1"/>
</dbReference>
<organism evidence="5">
    <name type="scientific">Nymphaea colorata</name>
    <name type="common">pocket water lily</name>
    <dbReference type="NCBI Taxonomy" id="210225"/>
    <lineage>
        <taxon>Eukaryota</taxon>
        <taxon>Viridiplantae</taxon>
        <taxon>Streptophyta</taxon>
        <taxon>Embryophyta</taxon>
        <taxon>Tracheophyta</taxon>
        <taxon>Spermatophyta</taxon>
        <taxon>Magnoliopsida</taxon>
        <taxon>Nymphaeales</taxon>
        <taxon>Nymphaeaceae</taxon>
        <taxon>Nymphaea</taxon>
    </lineage>
</organism>
<reference evidence="5" key="1">
    <citation type="submission" date="2019-09" db="EMBL/GenBank/DDBJ databases">
        <authorList>
            <person name="Zhang L."/>
        </authorList>
    </citation>
    <scope>NUCLEOTIDE SEQUENCE</scope>
</reference>
<dbReference type="EMBL" id="LR721782">
    <property type="protein sequence ID" value="VVW29509.1"/>
    <property type="molecule type" value="Genomic_DNA"/>
</dbReference>
<dbReference type="PROSITE" id="PS50213">
    <property type="entry name" value="FAS1"/>
    <property type="match status" value="1"/>
</dbReference>
<dbReference type="OMA" id="MARNHMI"/>
<proteinExistence type="inferred from homology"/>
<feature type="region of interest" description="Disordered" evidence="2">
    <location>
        <begin position="155"/>
        <end position="206"/>
    </location>
</feature>
<dbReference type="Gene3D" id="2.30.180.10">
    <property type="entry name" value="FAS1 domain"/>
    <property type="match status" value="1"/>
</dbReference>
<accession>A0A5K1CL10</accession>
<name>A0A5K1CL10_9MAGN</name>
<dbReference type="Pfam" id="PF02469">
    <property type="entry name" value="Fasciclin"/>
    <property type="match status" value="1"/>
</dbReference>
<evidence type="ECO:0000256" key="2">
    <source>
        <dbReference type="SAM" id="MobiDB-lite"/>
    </source>
</evidence>
<dbReference type="Gramene" id="NC4G0022660.1">
    <property type="protein sequence ID" value="NC4G0022660.1:cds"/>
    <property type="gene ID" value="NC4G0022660"/>
</dbReference>
<comment type="similarity">
    <text evidence="1">Belongs to the fasciclin-like AGP family.</text>
</comment>
<dbReference type="InterPro" id="IPR053339">
    <property type="entry name" value="FAS1_domain_protein"/>
</dbReference>
<dbReference type="SUPFAM" id="SSF82153">
    <property type="entry name" value="FAS1 domain"/>
    <property type="match status" value="1"/>
</dbReference>
<dbReference type="AlphaFoldDB" id="A0A5K1CL10"/>
<evidence type="ECO:0000256" key="1">
    <source>
        <dbReference type="ARBA" id="ARBA00007843"/>
    </source>
</evidence>
<evidence type="ECO:0000259" key="4">
    <source>
        <dbReference type="PROSITE" id="PS50213"/>
    </source>
</evidence>
<feature type="domain" description="FAS1" evidence="4">
    <location>
        <begin position="26"/>
        <end position="152"/>
    </location>
</feature>
<protein>
    <recommendedName>
        <fullName evidence="4">FAS1 domain-containing protein</fullName>
    </recommendedName>
</protein>
<keyword evidence="3" id="KW-0732">Signal</keyword>
<dbReference type="InterPro" id="IPR036378">
    <property type="entry name" value="FAS1_dom_sf"/>
</dbReference>
<dbReference type="InterPro" id="IPR000782">
    <property type="entry name" value="FAS1_domain"/>
</dbReference>
<evidence type="ECO:0000313" key="5">
    <source>
        <dbReference type="EMBL" id="VVW29509.1"/>
    </source>
</evidence>
<feature type="compositionally biased region" description="Pro residues" evidence="2">
    <location>
        <begin position="163"/>
        <end position="174"/>
    </location>
</feature>
<gene>
    <name evidence="5" type="ORF">NYM_LOCUS17099</name>
</gene>
<dbReference type="PANTHER" id="PTHR36069:SF1">
    <property type="entry name" value="EXPRESSED PROTEIN"/>
    <property type="match status" value="1"/>
</dbReference>
<dbReference type="SMART" id="SM00554">
    <property type="entry name" value="FAS1"/>
    <property type="match status" value="1"/>
</dbReference>
<feature type="chain" id="PRO_5023898627" description="FAS1 domain-containing protein" evidence="3">
    <location>
        <begin position="20"/>
        <end position="234"/>
    </location>
</feature>